<name>A0A0D2L6Z7_HYPSF</name>
<accession>A0A0D2L6Z7</accession>
<keyword evidence="3" id="KW-1185">Reference proteome</keyword>
<organism evidence="2 3">
    <name type="scientific">Hypholoma sublateritium (strain FD-334 SS-4)</name>
    <dbReference type="NCBI Taxonomy" id="945553"/>
    <lineage>
        <taxon>Eukaryota</taxon>
        <taxon>Fungi</taxon>
        <taxon>Dikarya</taxon>
        <taxon>Basidiomycota</taxon>
        <taxon>Agaricomycotina</taxon>
        <taxon>Agaricomycetes</taxon>
        <taxon>Agaricomycetidae</taxon>
        <taxon>Agaricales</taxon>
        <taxon>Agaricineae</taxon>
        <taxon>Strophariaceae</taxon>
        <taxon>Hypholoma</taxon>
    </lineage>
</organism>
<protein>
    <submittedName>
        <fullName evidence="2">Uncharacterized protein</fullName>
    </submittedName>
</protein>
<sequence>MLPAPQHLRSHYTYTLFLRFSIPSKGSDIALQVEHIPISPAPLYMVRHSASARQLRASAAAPLRRRPRSRRDRQPLTGQRIPLYARVKTLDGPTIDSSEISRDENGIGATQGSFKNDALPRAAALGGAQIAQEPCDVAAPGSQDGAREYYRVACATWSIS</sequence>
<evidence type="ECO:0000313" key="2">
    <source>
        <dbReference type="EMBL" id="KJA22802.1"/>
    </source>
</evidence>
<reference evidence="3" key="1">
    <citation type="submission" date="2014-04" db="EMBL/GenBank/DDBJ databases">
        <title>Evolutionary Origins and Diversification of the Mycorrhizal Mutualists.</title>
        <authorList>
            <consortium name="DOE Joint Genome Institute"/>
            <consortium name="Mycorrhizal Genomics Consortium"/>
            <person name="Kohler A."/>
            <person name="Kuo A."/>
            <person name="Nagy L.G."/>
            <person name="Floudas D."/>
            <person name="Copeland A."/>
            <person name="Barry K.W."/>
            <person name="Cichocki N."/>
            <person name="Veneault-Fourrey C."/>
            <person name="LaButti K."/>
            <person name="Lindquist E.A."/>
            <person name="Lipzen A."/>
            <person name="Lundell T."/>
            <person name="Morin E."/>
            <person name="Murat C."/>
            <person name="Riley R."/>
            <person name="Ohm R."/>
            <person name="Sun H."/>
            <person name="Tunlid A."/>
            <person name="Henrissat B."/>
            <person name="Grigoriev I.V."/>
            <person name="Hibbett D.S."/>
            <person name="Martin F."/>
        </authorList>
    </citation>
    <scope>NUCLEOTIDE SEQUENCE [LARGE SCALE GENOMIC DNA]</scope>
    <source>
        <strain evidence="3">FD-334 SS-4</strain>
    </source>
</reference>
<evidence type="ECO:0000256" key="1">
    <source>
        <dbReference type="SAM" id="MobiDB-lite"/>
    </source>
</evidence>
<proteinExistence type="predicted"/>
<evidence type="ECO:0000313" key="3">
    <source>
        <dbReference type="Proteomes" id="UP000054270"/>
    </source>
</evidence>
<dbReference type="Proteomes" id="UP000054270">
    <property type="component" value="Unassembled WGS sequence"/>
</dbReference>
<feature type="region of interest" description="Disordered" evidence="1">
    <location>
        <begin position="94"/>
        <end position="113"/>
    </location>
</feature>
<dbReference type="EMBL" id="KN817547">
    <property type="protein sequence ID" value="KJA22802.1"/>
    <property type="molecule type" value="Genomic_DNA"/>
</dbReference>
<feature type="region of interest" description="Disordered" evidence="1">
    <location>
        <begin position="55"/>
        <end position="78"/>
    </location>
</feature>
<dbReference type="AlphaFoldDB" id="A0A0D2L6Z7"/>
<gene>
    <name evidence="2" type="ORF">HYPSUDRAFT_201880</name>
</gene>